<feature type="compositionally biased region" description="Basic residues" evidence="1">
    <location>
        <begin position="98"/>
        <end position="113"/>
    </location>
</feature>
<feature type="compositionally biased region" description="Acidic residues" evidence="1">
    <location>
        <begin position="513"/>
        <end position="523"/>
    </location>
</feature>
<accession>A0A6L2KRJ4</accession>
<feature type="region of interest" description="Disordered" evidence="1">
    <location>
        <begin position="509"/>
        <end position="557"/>
    </location>
</feature>
<dbReference type="AlphaFoldDB" id="A0A6L2KRJ4"/>
<feature type="compositionally biased region" description="Acidic residues" evidence="1">
    <location>
        <begin position="535"/>
        <end position="549"/>
    </location>
</feature>
<feature type="region of interest" description="Disordered" evidence="1">
    <location>
        <begin position="342"/>
        <end position="364"/>
    </location>
</feature>
<proteinExistence type="predicted"/>
<gene>
    <name evidence="2" type="ORF">Tci_022482</name>
</gene>
<dbReference type="EMBL" id="BKCJ010002724">
    <property type="protein sequence ID" value="GEU50504.1"/>
    <property type="molecule type" value="Genomic_DNA"/>
</dbReference>
<name>A0A6L2KRJ4_TANCI</name>
<feature type="region of interest" description="Disordered" evidence="1">
    <location>
        <begin position="96"/>
        <end position="116"/>
    </location>
</feature>
<protein>
    <submittedName>
        <fullName evidence="2">Uncharacterized protein</fullName>
    </submittedName>
</protein>
<organism evidence="2">
    <name type="scientific">Tanacetum cinerariifolium</name>
    <name type="common">Dalmatian daisy</name>
    <name type="synonym">Chrysanthemum cinerariifolium</name>
    <dbReference type="NCBI Taxonomy" id="118510"/>
    <lineage>
        <taxon>Eukaryota</taxon>
        <taxon>Viridiplantae</taxon>
        <taxon>Streptophyta</taxon>
        <taxon>Embryophyta</taxon>
        <taxon>Tracheophyta</taxon>
        <taxon>Spermatophyta</taxon>
        <taxon>Magnoliopsida</taxon>
        <taxon>eudicotyledons</taxon>
        <taxon>Gunneridae</taxon>
        <taxon>Pentapetalae</taxon>
        <taxon>asterids</taxon>
        <taxon>campanulids</taxon>
        <taxon>Asterales</taxon>
        <taxon>Asteraceae</taxon>
        <taxon>Asteroideae</taxon>
        <taxon>Anthemideae</taxon>
        <taxon>Anthemidinae</taxon>
        <taxon>Tanacetum</taxon>
    </lineage>
</organism>
<evidence type="ECO:0000256" key="1">
    <source>
        <dbReference type="SAM" id="MobiDB-lite"/>
    </source>
</evidence>
<reference evidence="2" key="1">
    <citation type="journal article" date="2019" name="Sci. Rep.">
        <title>Draft genome of Tanacetum cinerariifolium, the natural source of mosquito coil.</title>
        <authorList>
            <person name="Yamashiro T."/>
            <person name="Shiraishi A."/>
            <person name="Satake H."/>
            <person name="Nakayama K."/>
        </authorList>
    </citation>
    <scope>NUCLEOTIDE SEQUENCE</scope>
</reference>
<feature type="compositionally biased region" description="Basic and acidic residues" evidence="1">
    <location>
        <begin position="342"/>
        <end position="353"/>
    </location>
</feature>
<sequence>MDNVIEDFDAKVTFLGTLHTLTSIKELLCKSRNERRKMIFSSTKFDKWLDIPSFANDNHFLNYIFQHQDAYPWGKYLWRALYRKIANVITRHQAAVMRKNRKNASSEKKKKSGSSKNNETYNVYGFVWSLKIYILEMYKNNKYWWKKDSLVIPRGLSWSKIDGEHNVSITTTPQIVLHGEPIVDYPNFALEQQSESVPMFTRVELVAKHHAIVTNLYSPRMIGCQKIGWPNIKNLFIKNESGDGKLLENEIINVLIGEVSCDRFVPDFCDGESSKLYYNDPKDYPSSSSMTQQLEVAVPDQPFTQMVVDTSMDLNLPNFNEASMESQEMALYLNEVNVVNEKEPPSAEKEKTQSKKLRKRKDAIPQSQTANNEILLVEFCEVYALVMRQLICFLGAIMTSTLIGLFVNSIGFEPRWLGNGQSPVPSPCMIRWVSMWRRHDSGDNESYNIKFVVKKDVFLQGDAYKDCDVWEINKVRGARDTLVVVILEEPIEDQTLPVDASPIALSLGYVVDSDPEKDEEDPKEDPADYPADGGYNDDDESSDDNDDDDHVEKDEEE</sequence>
<evidence type="ECO:0000313" key="2">
    <source>
        <dbReference type="EMBL" id="GEU50504.1"/>
    </source>
</evidence>
<comment type="caution">
    <text evidence="2">The sequence shown here is derived from an EMBL/GenBank/DDBJ whole genome shotgun (WGS) entry which is preliminary data.</text>
</comment>